<protein>
    <submittedName>
        <fullName evidence="2">(rape) hypothetical protein</fullName>
    </submittedName>
</protein>
<dbReference type="EMBL" id="HG994355">
    <property type="protein sequence ID" value="CAF2150420.1"/>
    <property type="molecule type" value="Genomic_DNA"/>
</dbReference>
<organism evidence="2">
    <name type="scientific">Brassica napus</name>
    <name type="common">Rape</name>
    <dbReference type="NCBI Taxonomy" id="3708"/>
    <lineage>
        <taxon>Eukaryota</taxon>
        <taxon>Viridiplantae</taxon>
        <taxon>Streptophyta</taxon>
        <taxon>Embryophyta</taxon>
        <taxon>Tracheophyta</taxon>
        <taxon>Spermatophyta</taxon>
        <taxon>Magnoliopsida</taxon>
        <taxon>eudicotyledons</taxon>
        <taxon>Gunneridae</taxon>
        <taxon>Pentapetalae</taxon>
        <taxon>rosids</taxon>
        <taxon>malvids</taxon>
        <taxon>Brassicales</taxon>
        <taxon>Brassicaceae</taxon>
        <taxon>Brassiceae</taxon>
        <taxon>Brassica</taxon>
    </lineage>
</organism>
<feature type="compositionally biased region" description="Basic and acidic residues" evidence="1">
    <location>
        <begin position="51"/>
        <end position="60"/>
    </location>
</feature>
<name>A0A816XVV0_BRANA</name>
<evidence type="ECO:0000313" key="2">
    <source>
        <dbReference type="EMBL" id="CAF2150420.1"/>
    </source>
</evidence>
<evidence type="ECO:0000256" key="1">
    <source>
        <dbReference type="SAM" id="MobiDB-lite"/>
    </source>
</evidence>
<accession>A0A816XVV0</accession>
<feature type="region of interest" description="Disordered" evidence="1">
    <location>
        <begin position="31"/>
        <end position="60"/>
    </location>
</feature>
<sequence length="60" mass="6731">MSSATGPVKICNQPKVVNIIKPLKQQKECKKEAADKLLKKKNKSHPRKSKSNTDLRSNKS</sequence>
<feature type="compositionally biased region" description="Basic residues" evidence="1">
    <location>
        <begin position="38"/>
        <end position="50"/>
    </location>
</feature>
<reference evidence="2" key="1">
    <citation type="submission" date="2021-01" db="EMBL/GenBank/DDBJ databases">
        <authorList>
            <consortium name="Genoscope - CEA"/>
            <person name="William W."/>
        </authorList>
    </citation>
    <scope>NUCLEOTIDE SEQUENCE</scope>
</reference>
<dbReference type="AlphaFoldDB" id="A0A816XVV0"/>
<dbReference type="Proteomes" id="UP001295469">
    <property type="component" value="Chromosome A01"/>
</dbReference>
<proteinExistence type="predicted"/>
<gene>
    <name evidence="2" type="ORF">DARMORV10_A01P19370.1</name>
</gene>